<keyword evidence="4" id="KW-0677">Repeat</keyword>
<dbReference type="InterPro" id="IPR050294">
    <property type="entry name" value="RnfB_subfamily"/>
</dbReference>
<evidence type="ECO:0000256" key="1">
    <source>
        <dbReference type="ARBA" id="ARBA00022448"/>
    </source>
</evidence>
<organism evidence="10 11">
    <name type="scientific">Sedimenticola selenatireducens</name>
    <dbReference type="NCBI Taxonomy" id="191960"/>
    <lineage>
        <taxon>Bacteria</taxon>
        <taxon>Pseudomonadati</taxon>
        <taxon>Pseudomonadota</taxon>
        <taxon>Gammaproteobacteria</taxon>
        <taxon>Chromatiales</taxon>
        <taxon>Sedimenticolaceae</taxon>
        <taxon>Sedimenticola</taxon>
    </lineage>
</organism>
<dbReference type="InterPro" id="IPR017900">
    <property type="entry name" value="4Fe4S_Fe_S_CS"/>
</dbReference>
<keyword evidence="6" id="KW-0408">Iron</keyword>
<dbReference type="GO" id="GO:0046872">
    <property type="term" value="F:metal ion binding"/>
    <property type="evidence" value="ECO:0007669"/>
    <property type="project" value="UniProtKB-KW"/>
</dbReference>
<evidence type="ECO:0000256" key="5">
    <source>
        <dbReference type="ARBA" id="ARBA00022982"/>
    </source>
</evidence>
<dbReference type="InterPro" id="IPR006311">
    <property type="entry name" value="TAT_signal"/>
</dbReference>
<evidence type="ECO:0000313" key="10">
    <source>
        <dbReference type="EMBL" id="PLX62379.1"/>
    </source>
</evidence>
<reference evidence="10 11" key="1">
    <citation type="submission" date="2017-11" db="EMBL/GenBank/DDBJ databases">
        <title>Genome-resolved metagenomics identifies genetic mobility, metabolic interactions, and unexpected diversity in perchlorate-reducing communities.</title>
        <authorList>
            <person name="Barnum T.P."/>
            <person name="Figueroa I.A."/>
            <person name="Carlstrom C.I."/>
            <person name="Lucas L.N."/>
            <person name="Engelbrektson A.L."/>
            <person name="Coates J.D."/>
        </authorList>
    </citation>
    <scope>NUCLEOTIDE SEQUENCE [LARGE SCALE GENOMIC DNA]</scope>
    <source>
        <strain evidence="10">BM301</strain>
    </source>
</reference>
<name>A0A2N6CYF6_9GAMM</name>
<evidence type="ECO:0000256" key="4">
    <source>
        <dbReference type="ARBA" id="ARBA00022737"/>
    </source>
</evidence>
<dbReference type="EMBL" id="PKUN01000005">
    <property type="protein sequence ID" value="PLX62379.1"/>
    <property type="molecule type" value="Genomic_DNA"/>
</dbReference>
<evidence type="ECO:0000313" key="11">
    <source>
        <dbReference type="Proteomes" id="UP000235015"/>
    </source>
</evidence>
<keyword evidence="1" id="KW-0813">Transport</keyword>
<protein>
    <submittedName>
        <fullName evidence="10">Ferredoxin-type protein NapG</fullName>
    </submittedName>
</protein>
<sequence length="288" mass="31351">MSDSGNGTGKGINRRQFLSQTLKTACGVGLMGMGLGFYAKQAESLPAMAIRPPGALPEEEFLGACIRCGLCVRDCPYDMLSLGQLGDQVATGTPYFYARTDPCEMCEDIPCVVACPTNALDHGLTNINDARMGLAVLVDQETCIAFQGLRCEVCFNICPIRGKAISLEYEHNVRSGKHARFLPVVHSDACTGCGLCEKACILEEAAIKVFPTHLAKGELGRHYRLGWKEKEKAGKSLVTPDVEHKYNLPEGVRYDLQGKGLIVEPDGQQTKPFPSNPLDRLNRGLEDQ</sequence>
<comment type="caution">
    <text evidence="10">The sequence shown here is derived from an EMBL/GenBank/DDBJ whole genome shotgun (WGS) entry which is preliminary data.</text>
</comment>
<evidence type="ECO:0000256" key="2">
    <source>
        <dbReference type="ARBA" id="ARBA00022485"/>
    </source>
</evidence>
<dbReference type="InterPro" id="IPR017896">
    <property type="entry name" value="4Fe4S_Fe-S-bd"/>
</dbReference>
<dbReference type="PROSITE" id="PS51379">
    <property type="entry name" value="4FE4S_FER_2"/>
    <property type="match status" value="3"/>
</dbReference>
<keyword evidence="5" id="KW-0249">Electron transport</keyword>
<proteinExistence type="predicted"/>
<evidence type="ECO:0000259" key="9">
    <source>
        <dbReference type="PROSITE" id="PS51379"/>
    </source>
</evidence>
<dbReference type="PANTHER" id="PTHR42859">
    <property type="entry name" value="OXIDOREDUCTASE"/>
    <property type="match status" value="1"/>
</dbReference>
<dbReference type="InterPro" id="IPR004494">
    <property type="entry name" value="MauM_NapG"/>
</dbReference>
<evidence type="ECO:0000256" key="3">
    <source>
        <dbReference type="ARBA" id="ARBA00022723"/>
    </source>
</evidence>
<accession>A0A2N6CYF6</accession>
<dbReference type="PANTHER" id="PTHR42859:SF10">
    <property type="entry name" value="DIMETHYLSULFOXIDE REDUCTASE CHAIN B"/>
    <property type="match status" value="1"/>
</dbReference>
<evidence type="ECO:0000256" key="7">
    <source>
        <dbReference type="ARBA" id="ARBA00023014"/>
    </source>
</evidence>
<dbReference type="GO" id="GO:0051539">
    <property type="term" value="F:4 iron, 4 sulfur cluster binding"/>
    <property type="evidence" value="ECO:0007669"/>
    <property type="project" value="UniProtKB-KW"/>
</dbReference>
<dbReference type="PROSITE" id="PS00198">
    <property type="entry name" value="4FE4S_FER_1"/>
    <property type="match status" value="1"/>
</dbReference>
<keyword evidence="2" id="KW-0004">4Fe-4S</keyword>
<dbReference type="Pfam" id="PF12838">
    <property type="entry name" value="Fer4_7"/>
    <property type="match status" value="1"/>
</dbReference>
<gene>
    <name evidence="10" type="ORF">C0630_05880</name>
</gene>
<feature type="domain" description="4Fe-4S ferredoxin-type" evidence="9">
    <location>
        <begin position="181"/>
        <end position="212"/>
    </location>
</feature>
<keyword evidence="7" id="KW-0411">Iron-sulfur</keyword>
<dbReference type="Gene3D" id="3.30.70.20">
    <property type="match status" value="2"/>
</dbReference>
<dbReference type="CDD" id="cd16373">
    <property type="entry name" value="DMSOR_beta_like"/>
    <property type="match status" value="1"/>
</dbReference>
<dbReference type="NCBIfam" id="NF007012">
    <property type="entry name" value="PRK09476.1"/>
    <property type="match status" value="1"/>
</dbReference>
<dbReference type="RefSeq" id="WP_273438301.1">
    <property type="nucleotide sequence ID" value="NZ_PKUN01000005.1"/>
</dbReference>
<feature type="domain" description="4Fe-4S ferredoxin-type" evidence="9">
    <location>
        <begin position="134"/>
        <end position="170"/>
    </location>
</feature>
<dbReference type="PROSITE" id="PS51318">
    <property type="entry name" value="TAT"/>
    <property type="match status" value="1"/>
</dbReference>
<feature type="domain" description="4Fe-4S ferredoxin-type" evidence="9">
    <location>
        <begin position="55"/>
        <end position="85"/>
    </location>
</feature>
<evidence type="ECO:0000256" key="8">
    <source>
        <dbReference type="SAM" id="MobiDB-lite"/>
    </source>
</evidence>
<feature type="region of interest" description="Disordered" evidence="8">
    <location>
        <begin position="264"/>
        <end position="288"/>
    </location>
</feature>
<dbReference type="NCBIfam" id="TIGR00397">
    <property type="entry name" value="mauM_napG"/>
    <property type="match status" value="1"/>
</dbReference>
<keyword evidence="3" id="KW-0479">Metal-binding</keyword>
<dbReference type="AlphaFoldDB" id="A0A2N6CYF6"/>
<dbReference type="STRING" id="1111735.GCA_000428045_02329"/>
<dbReference type="SUPFAM" id="SSF54862">
    <property type="entry name" value="4Fe-4S ferredoxins"/>
    <property type="match status" value="1"/>
</dbReference>
<dbReference type="Pfam" id="PF12800">
    <property type="entry name" value="Fer4_4"/>
    <property type="match status" value="1"/>
</dbReference>
<evidence type="ECO:0000256" key="6">
    <source>
        <dbReference type="ARBA" id="ARBA00023004"/>
    </source>
</evidence>
<dbReference type="Proteomes" id="UP000235015">
    <property type="component" value="Unassembled WGS sequence"/>
</dbReference>